<evidence type="ECO:0000313" key="3">
    <source>
        <dbReference type="EMBL" id="CAD8762497.1"/>
    </source>
</evidence>
<feature type="signal peptide" evidence="1">
    <location>
        <begin position="1"/>
        <end position="17"/>
    </location>
</feature>
<dbReference type="Pfam" id="PF00856">
    <property type="entry name" value="SET"/>
    <property type="match status" value="1"/>
</dbReference>
<reference evidence="3" key="1">
    <citation type="submission" date="2021-01" db="EMBL/GenBank/DDBJ databases">
        <authorList>
            <person name="Corre E."/>
            <person name="Pelletier E."/>
            <person name="Niang G."/>
            <person name="Scheremetjew M."/>
            <person name="Finn R."/>
            <person name="Kale V."/>
            <person name="Holt S."/>
            <person name="Cochrane G."/>
            <person name="Meng A."/>
            <person name="Brown T."/>
            <person name="Cohen L."/>
        </authorList>
    </citation>
    <scope>NUCLEOTIDE SEQUENCE</scope>
    <source>
        <strain evidence="3">UNC1205</strain>
    </source>
</reference>
<feature type="chain" id="PRO_5031276863" description="SET domain-containing protein" evidence="1">
    <location>
        <begin position="18"/>
        <end position="235"/>
    </location>
</feature>
<dbReference type="AlphaFoldDB" id="A0A7S0ULE6"/>
<dbReference type="InterPro" id="IPR001214">
    <property type="entry name" value="SET_dom"/>
</dbReference>
<proteinExistence type="predicted"/>
<dbReference type="EMBL" id="HBFL01003579">
    <property type="protein sequence ID" value="CAD8762497.1"/>
    <property type="molecule type" value="Transcribed_RNA"/>
</dbReference>
<organism evidence="3">
    <name type="scientific">Pseudo-nitzschia delicatissima</name>
    <dbReference type="NCBI Taxonomy" id="44447"/>
    <lineage>
        <taxon>Eukaryota</taxon>
        <taxon>Sar</taxon>
        <taxon>Stramenopiles</taxon>
        <taxon>Ochrophyta</taxon>
        <taxon>Bacillariophyta</taxon>
        <taxon>Bacillariophyceae</taxon>
        <taxon>Bacillariophycidae</taxon>
        <taxon>Bacillariales</taxon>
        <taxon>Bacillariaceae</taxon>
        <taxon>Pseudo-nitzschia</taxon>
    </lineage>
</organism>
<accession>A0A7S0ULE6</accession>
<evidence type="ECO:0000256" key="1">
    <source>
        <dbReference type="SAM" id="SignalP"/>
    </source>
</evidence>
<evidence type="ECO:0000259" key="2">
    <source>
        <dbReference type="PROSITE" id="PS50280"/>
    </source>
</evidence>
<gene>
    <name evidence="3" type="ORF">PDEL1432_LOCUS2537</name>
</gene>
<protein>
    <recommendedName>
        <fullName evidence="2">SET domain-containing protein</fullName>
    </recommendedName>
</protein>
<feature type="domain" description="SET" evidence="2">
    <location>
        <begin position="73"/>
        <end position="227"/>
    </location>
</feature>
<keyword evidence="1" id="KW-0732">Signal</keyword>
<dbReference type="PROSITE" id="PS50280">
    <property type="entry name" value="SET"/>
    <property type="match status" value="1"/>
</dbReference>
<dbReference type="SUPFAM" id="SSF82199">
    <property type="entry name" value="SET domain"/>
    <property type="match status" value="1"/>
</dbReference>
<sequence>MFRNLVVVAVVILLVLGDWTTNDSKTRVEALRLDLGLPGGGRLSYRDGLLRIQSSETKTSAFKVPWDNTKPEIAIENKRTPEKGFGAFFCGKDPLPEGSFLGLYEGTLIESRESLDALHVSYKEDILKAGLENDASKVSDYVLSLDGGLHFLDGFDLRYHEGQDMPFTPAHLNHSPNDEPGCNVLRKLVYLPDNVTDEENYPRNLPRVAFFASRQIAIGEELAFDYGTNFWKKNN</sequence>
<name>A0A7S0ULE6_9STRA</name>
<dbReference type="InterPro" id="IPR046341">
    <property type="entry name" value="SET_dom_sf"/>
</dbReference>
<dbReference type="Gene3D" id="2.170.270.10">
    <property type="entry name" value="SET domain"/>
    <property type="match status" value="1"/>
</dbReference>